<organism evidence="1 2">
    <name type="scientific">Decorospora gaudefroyi</name>
    <dbReference type="NCBI Taxonomy" id="184978"/>
    <lineage>
        <taxon>Eukaryota</taxon>
        <taxon>Fungi</taxon>
        <taxon>Dikarya</taxon>
        <taxon>Ascomycota</taxon>
        <taxon>Pezizomycotina</taxon>
        <taxon>Dothideomycetes</taxon>
        <taxon>Pleosporomycetidae</taxon>
        <taxon>Pleosporales</taxon>
        <taxon>Pleosporineae</taxon>
        <taxon>Pleosporaceae</taxon>
        <taxon>Decorospora</taxon>
    </lineage>
</organism>
<protein>
    <submittedName>
        <fullName evidence="1">Uncharacterized protein</fullName>
    </submittedName>
</protein>
<keyword evidence="2" id="KW-1185">Reference proteome</keyword>
<dbReference type="SUPFAM" id="SSF56973">
    <property type="entry name" value="Aerolisin/ETX pore-forming domain"/>
    <property type="match status" value="1"/>
</dbReference>
<proteinExistence type="predicted"/>
<reference evidence="1" key="1">
    <citation type="submission" date="2020-01" db="EMBL/GenBank/DDBJ databases">
        <authorList>
            <consortium name="DOE Joint Genome Institute"/>
            <person name="Haridas S."/>
            <person name="Albert R."/>
            <person name="Binder M."/>
            <person name="Bloem J."/>
            <person name="Labutti K."/>
            <person name="Salamov A."/>
            <person name="Andreopoulos B."/>
            <person name="Baker S.E."/>
            <person name="Barry K."/>
            <person name="Bills G."/>
            <person name="Bluhm B.H."/>
            <person name="Cannon C."/>
            <person name="Castanera R."/>
            <person name="Culley D.E."/>
            <person name="Daum C."/>
            <person name="Ezra D."/>
            <person name="Gonzalez J.B."/>
            <person name="Henrissat B."/>
            <person name="Kuo A."/>
            <person name="Liang C."/>
            <person name="Lipzen A."/>
            <person name="Lutzoni F."/>
            <person name="Magnuson J."/>
            <person name="Mondo S."/>
            <person name="Nolan M."/>
            <person name="Ohm R."/>
            <person name="Pangilinan J."/>
            <person name="Park H.-J."/>
            <person name="Ramirez L."/>
            <person name="Alfaro M."/>
            <person name="Sun H."/>
            <person name="Tritt A."/>
            <person name="Yoshinaga Y."/>
            <person name="Zwiers L.-H."/>
            <person name="Turgeon B.G."/>
            <person name="Goodwin S.B."/>
            <person name="Spatafora J.W."/>
            <person name="Crous P.W."/>
            <person name="Grigoriev I.V."/>
        </authorList>
    </citation>
    <scope>NUCLEOTIDE SEQUENCE</scope>
    <source>
        <strain evidence="1">P77</strain>
    </source>
</reference>
<dbReference type="AlphaFoldDB" id="A0A6A5KR99"/>
<gene>
    <name evidence="1" type="ORF">BDW02DRAFT_564722</name>
</gene>
<feature type="non-terminal residue" evidence="1">
    <location>
        <position position="111"/>
    </location>
</feature>
<dbReference type="EMBL" id="ML975250">
    <property type="protein sequence ID" value="KAF1838622.1"/>
    <property type="molecule type" value="Genomic_DNA"/>
</dbReference>
<sequence length="111" mass="12054">MTSIAPPGVVQTWSTTKGYSTTVTASVSMSAGFWGIFTASVGIDVSQEFSIEHNVEVEFDPAKGCEKGQTAKLYYYPLFDHYNGAFSGDEEARDIYIPVEDLAPVADVECL</sequence>
<evidence type="ECO:0000313" key="2">
    <source>
        <dbReference type="Proteomes" id="UP000800040"/>
    </source>
</evidence>
<evidence type="ECO:0000313" key="1">
    <source>
        <dbReference type="EMBL" id="KAF1838622.1"/>
    </source>
</evidence>
<accession>A0A6A5KR99</accession>
<name>A0A6A5KR99_9PLEO</name>
<dbReference type="OrthoDB" id="3677120at2759"/>
<dbReference type="Proteomes" id="UP000800040">
    <property type="component" value="Unassembled WGS sequence"/>
</dbReference>